<keyword evidence="2" id="KW-1185">Reference proteome</keyword>
<dbReference type="HOGENOM" id="CLU_3149599_0_0_10"/>
<dbReference type="Proteomes" id="UP000009872">
    <property type="component" value="Unassembled WGS sequence"/>
</dbReference>
<dbReference type="STRING" id="742727.HMPREF9447_03639"/>
<dbReference type="EMBL" id="ADLF01000015">
    <property type="protein sequence ID" value="EKU89314.1"/>
    <property type="molecule type" value="Genomic_DNA"/>
</dbReference>
<dbReference type="RefSeq" id="WP_009131164.1">
    <property type="nucleotide sequence ID" value="NZ_JH992943.1"/>
</dbReference>
<proteinExistence type="predicted"/>
<organism evidence="1 2">
    <name type="scientific">Bacteroides oleiciplenus YIT 12058</name>
    <dbReference type="NCBI Taxonomy" id="742727"/>
    <lineage>
        <taxon>Bacteria</taxon>
        <taxon>Pseudomonadati</taxon>
        <taxon>Bacteroidota</taxon>
        <taxon>Bacteroidia</taxon>
        <taxon>Bacteroidales</taxon>
        <taxon>Bacteroidaceae</taxon>
        <taxon>Bacteroides</taxon>
    </lineage>
</organism>
<dbReference type="AlphaFoldDB" id="K9DWI1"/>
<sequence>MKKRPLFYLFCIVATIGLLITFCNDDDYPGAAPGEITAHYNPLIEFFF</sequence>
<name>K9DWI1_9BACE</name>
<reference evidence="1 2" key="1">
    <citation type="submission" date="2012-09" db="EMBL/GenBank/DDBJ databases">
        <title>The Genome Sequence of Bacteroides oleiciplenus YIT 12058.</title>
        <authorList>
            <consortium name="The Broad Institute Genome Sequencing Platform"/>
            <person name="Earl A."/>
            <person name="Ward D."/>
            <person name="Feldgarden M."/>
            <person name="Gevers D."/>
            <person name="Morotomi M."/>
            <person name="Walker B."/>
            <person name="Young S.K."/>
            <person name="Zeng Q."/>
            <person name="Gargeya S."/>
            <person name="Fitzgerald M."/>
            <person name="Haas B."/>
            <person name="Abouelleil A."/>
            <person name="Alvarado L."/>
            <person name="Arachchi H.M."/>
            <person name="Berlin A.M."/>
            <person name="Chapman S.B."/>
            <person name="Goldberg J."/>
            <person name="Griggs A."/>
            <person name="Gujja S."/>
            <person name="Hansen M."/>
            <person name="Howarth C."/>
            <person name="Imamovic A."/>
            <person name="Larimer J."/>
            <person name="McCowen C."/>
            <person name="Montmayeur A."/>
            <person name="Murphy C."/>
            <person name="Neiman D."/>
            <person name="Pearson M."/>
            <person name="Priest M."/>
            <person name="Roberts A."/>
            <person name="Saif S."/>
            <person name="Shea T."/>
            <person name="Sisk P."/>
            <person name="Sykes S."/>
            <person name="Wortman J."/>
            <person name="Nusbaum C."/>
            <person name="Birren B."/>
        </authorList>
    </citation>
    <scope>NUCLEOTIDE SEQUENCE [LARGE SCALE GENOMIC DNA]</scope>
    <source>
        <strain evidence="1 2">YIT 12058</strain>
    </source>
</reference>
<comment type="caution">
    <text evidence="1">The sequence shown here is derived from an EMBL/GenBank/DDBJ whole genome shotgun (WGS) entry which is preliminary data.</text>
</comment>
<accession>K9DWI1</accession>
<protein>
    <submittedName>
        <fullName evidence="1">Uncharacterized protein</fullName>
    </submittedName>
</protein>
<evidence type="ECO:0000313" key="2">
    <source>
        <dbReference type="Proteomes" id="UP000009872"/>
    </source>
</evidence>
<evidence type="ECO:0000313" key="1">
    <source>
        <dbReference type="EMBL" id="EKU89314.1"/>
    </source>
</evidence>
<gene>
    <name evidence="1" type="ORF">HMPREF9447_03639</name>
</gene>